<name>A0A9D7SW86_9BACT</name>
<keyword evidence="1" id="KW-0812">Transmembrane</keyword>
<proteinExistence type="predicted"/>
<keyword evidence="1" id="KW-0472">Membrane</keyword>
<dbReference type="EMBL" id="JADKGY010000008">
    <property type="protein sequence ID" value="MBK9983047.1"/>
    <property type="molecule type" value="Genomic_DNA"/>
</dbReference>
<evidence type="ECO:0000313" key="3">
    <source>
        <dbReference type="Proteomes" id="UP000808337"/>
    </source>
</evidence>
<dbReference type="Pfam" id="PF16316">
    <property type="entry name" value="DUF4956"/>
    <property type="match status" value="1"/>
</dbReference>
<gene>
    <name evidence="2" type="ORF">IPP15_11595</name>
</gene>
<dbReference type="AlphaFoldDB" id="A0A9D7SW86"/>
<accession>A0A9D7SW86</accession>
<dbReference type="Proteomes" id="UP000808337">
    <property type="component" value="Unassembled WGS sequence"/>
</dbReference>
<organism evidence="2 3">
    <name type="scientific">Candidatus Opimibacter skivensis</name>
    <dbReference type="NCBI Taxonomy" id="2982028"/>
    <lineage>
        <taxon>Bacteria</taxon>
        <taxon>Pseudomonadati</taxon>
        <taxon>Bacteroidota</taxon>
        <taxon>Saprospiria</taxon>
        <taxon>Saprospirales</taxon>
        <taxon>Saprospiraceae</taxon>
        <taxon>Candidatus Opimibacter</taxon>
    </lineage>
</organism>
<feature type="transmembrane region" description="Helical" evidence="1">
    <location>
        <begin position="156"/>
        <end position="189"/>
    </location>
</feature>
<evidence type="ECO:0000313" key="2">
    <source>
        <dbReference type="EMBL" id="MBK9983047.1"/>
    </source>
</evidence>
<reference evidence="2 3" key="1">
    <citation type="submission" date="2020-10" db="EMBL/GenBank/DDBJ databases">
        <title>Connecting structure to function with the recovery of over 1000 high-quality activated sludge metagenome-assembled genomes encoding full-length rRNA genes using long-read sequencing.</title>
        <authorList>
            <person name="Singleton C.M."/>
            <person name="Petriglieri F."/>
            <person name="Kristensen J.M."/>
            <person name="Kirkegaard R.H."/>
            <person name="Michaelsen T.Y."/>
            <person name="Andersen M.H."/>
            <person name="Karst S.M."/>
            <person name="Dueholm M.S."/>
            <person name="Nielsen P.H."/>
            <person name="Albertsen M."/>
        </authorList>
    </citation>
    <scope>NUCLEOTIDE SEQUENCE [LARGE SCALE GENOMIC DNA]</scope>
    <source>
        <strain evidence="2">Ribe_18-Q3-R11-54_MAXAC.273</strain>
    </source>
</reference>
<feature type="transmembrane region" description="Helical" evidence="1">
    <location>
        <begin position="44"/>
        <end position="62"/>
    </location>
</feature>
<comment type="caution">
    <text evidence="2">The sequence shown here is derived from an EMBL/GenBank/DDBJ whole genome shotgun (WGS) entry which is preliminary data.</text>
</comment>
<dbReference type="InterPro" id="IPR032531">
    <property type="entry name" value="DUF4956"/>
</dbReference>
<protein>
    <submittedName>
        <fullName evidence="2">DUF4956 domain-containing protein</fullName>
    </submittedName>
</protein>
<evidence type="ECO:0000256" key="1">
    <source>
        <dbReference type="SAM" id="Phobius"/>
    </source>
</evidence>
<feature type="transmembrane region" description="Helical" evidence="1">
    <location>
        <begin position="74"/>
        <end position="94"/>
    </location>
</feature>
<sequence>MSHAFCLLRTQSLSHHESGIRHHFIRHPFFRHPFVWYSFVRHPFFSYFALFTFSLLTPMDILSSISNQEGPSFVLILFSVLLAFLLSSLLVLTYEKTSRDIVPPDHFIQSIILMAIVTATIMESIGESMARGFGIFGALAILRFRTNIFNPRNVSFIFAAMAVGIACGVNSFANAIIGTVAFCLIAFFLRLSPYGRKNNLLGQLRFELNADPAEFEKAQLIIGKHCRNFVLKRYRINYIQQKENLIEYAFELRLQNEMHGMKLTDNLKEIQGMQNIRLSFNDTYIHQTD</sequence>
<keyword evidence="1" id="KW-1133">Transmembrane helix</keyword>
<feature type="transmembrane region" description="Helical" evidence="1">
    <location>
        <begin position="106"/>
        <end position="125"/>
    </location>
</feature>